<comment type="caution">
    <text evidence="2">The sequence shown here is derived from an EMBL/GenBank/DDBJ whole genome shotgun (WGS) entry which is preliminary data.</text>
</comment>
<evidence type="ECO:0000256" key="1">
    <source>
        <dbReference type="SAM" id="MobiDB-lite"/>
    </source>
</evidence>
<name>A0AAW1CKE5_9HEMI</name>
<gene>
    <name evidence="2" type="ORF">O3M35_003542</name>
</gene>
<proteinExistence type="predicted"/>
<dbReference type="AlphaFoldDB" id="A0AAW1CKE5"/>
<dbReference type="Proteomes" id="UP001461498">
    <property type="component" value="Unassembled WGS sequence"/>
</dbReference>
<accession>A0AAW1CKE5</accession>
<feature type="compositionally biased region" description="Acidic residues" evidence="1">
    <location>
        <begin position="34"/>
        <end position="46"/>
    </location>
</feature>
<reference evidence="2 3" key="1">
    <citation type="submission" date="2022-12" db="EMBL/GenBank/DDBJ databases">
        <title>Chromosome-level genome assembly of true bugs.</title>
        <authorList>
            <person name="Ma L."/>
            <person name="Li H."/>
        </authorList>
    </citation>
    <scope>NUCLEOTIDE SEQUENCE [LARGE SCALE GENOMIC DNA]</scope>
    <source>
        <strain evidence="2">Lab_2022b</strain>
    </source>
</reference>
<protein>
    <submittedName>
        <fullName evidence="2">Uncharacterized protein</fullName>
    </submittedName>
</protein>
<feature type="compositionally biased region" description="Acidic residues" evidence="1">
    <location>
        <begin position="7"/>
        <end position="28"/>
    </location>
</feature>
<sequence>MTNINEDCSEVSSEEDQYELDESDDYNEYSESTETGEIEGSLDSEEENFFNLRRNKKRARIISSSDTEDERTSIPRPDLGTEPAVDLVKQYCDGEVKRSKERQLQRHWREIEGYNQAKNVLREKWSSVDYMLSLGRMQLRVLVGILTGHAPVAKHKQTIGAMRSPLCRYCDEGVREDVYHYIGITQLHIYTKFDKDISETTGFIEYLIITRDDQSIV</sequence>
<evidence type="ECO:0000313" key="3">
    <source>
        <dbReference type="Proteomes" id="UP001461498"/>
    </source>
</evidence>
<dbReference type="EMBL" id="JAPXFL010000012">
    <property type="protein sequence ID" value="KAK9499024.1"/>
    <property type="molecule type" value="Genomic_DNA"/>
</dbReference>
<feature type="region of interest" description="Disordered" evidence="1">
    <location>
        <begin position="1"/>
        <end position="46"/>
    </location>
</feature>
<keyword evidence="3" id="KW-1185">Reference proteome</keyword>
<evidence type="ECO:0000313" key="2">
    <source>
        <dbReference type="EMBL" id="KAK9499024.1"/>
    </source>
</evidence>
<organism evidence="2 3">
    <name type="scientific">Rhynocoris fuscipes</name>
    <dbReference type="NCBI Taxonomy" id="488301"/>
    <lineage>
        <taxon>Eukaryota</taxon>
        <taxon>Metazoa</taxon>
        <taxon>Ecdysozoa</taxon>
        <taxon>Arthropoda</taxon>
        <taxon>Hexapoda</taxon>
        <taxon>Insecta</taxon>
        <taxon>Pterygota</taxon>
        <taxon>Neoptera</taxon>
        <taxon>Paraneoptera</taxon>
        <taxon>Hemiptera</taxon>
        <taxon>Heteroptera</taxon>
        <taxon>Panheteroptera</taxon>
        <taxon>Cimicomorpha</taxon>
        <taxon>Reduviidae</taxon>
        <taxon>Harpactorinae</taxon>
        <taxon>Harpactorini</taxon>
        <taxon>Rhynocoris</taxon>
    </lineage>
</organism>